<dbReference type="Pfam" id="PF13439">
    <property type="entry name" value="Glyco_transf_4"/>
    <property type="match status" value="1"/>
</dbReference>
<feature type="domain" description="Glycosyl transferase family 1" evidence="1">
    <location>
        <begin position="221"/>
        <end position="379"/>
    </location>
</feature>
<evidence type="ECO:0000313" key="3">
    <source>
        <dbReference type="EMBL" id="CAX57613.1"/>
    </source>
</evidence>
<evidence type="ECO:0000313" key="4">
    <source>
        <dbReference type="Proteomes" id="UP000008793"/>
    </source>
</evidence>
<dbReference type="Pfam" id="PF00534">
    <property type="entry name" value="Glycos_transf_1"/>
    <property type="match status" value="1"/>
</dbReference>
<keyword evidence="4" id="KW-1185">Reference proteome</keyword>
<reference evidence="3 4" key="1">
    <citation type="journal article" date="2010" name="BMC Genomics">
        <title>Genome comparison of the epiphytic bacteria Erwinia billingiae and E. tasmaniensis with the pear pathogen E. pyrifoliae.</title>
        <authorList>
            <person name="Kube M."/>
            <person name="Migdoll A.M."/>
            <person name="Gehring I."/>
            <person name="Heitmann K."/>
            <person name="Mayer Y."/>
            <person name="Kuhl H."/>
            <person name="Knaust F."/>
            <person name="Geider K."/>
            <person name="Reinhardt R."/>
        </authorList>
    </citation>
    <scope>NUCLEOTIDE SEQUENCE [LARGE SCALE GENOMIC DNA]</scope>
    <source>
        <strain evidence="3 4">Eb661</strain>
    </source>
</reference>
<dbReference type="InterPro" id="IPR001296">
    <property type="entry name" value="Glyco_trans_1"/>
</dbReference>
<evidence type="ECO:0000259" key="1">
    <source>
        <dbReference type="Pfam" id="PF00534"/>
    </source>
</evidence>
<keyword evidence="3" id="KW-0808">Transferase</keyword>
<dbReference type="STRING" id="634500.EbC_00820"/>
<organism evidence="4">
    <name type="scientific">Erwinia billingiae (strain Eb661)</name>
    <dbReference type="NCBI Taxonomy" id="634500"/>
    <lineage>
        <taxon>Bacteria</taxon>
        <taxon>Pseudomonadati</taxon>
        <taxon>Pseudomonadota</taxon>
        <taxon>Gammaproteobacteria</taxon>
        <taxon>Enterobacterales</taxon>
        <taxon>Erwiniaceae</taxon>
        <taxon>Erwinia</taxon>
    </lineage>
</organism>
<dbReference type="HOGENOM" id="CLU_009583_0_4_6"/>
<dbReference type="AlphaFoldDB" id="D8MKF7"/>
<protein>
    <submittedName>
        <fullName evidence="3">Glycosyl transferase, group 1</fullName>
    </submittedName>
</protein>
<dbReference type="GeneID" id="90510047"/>
<sequence length="411" mass="46037">MEDQRKKILLLDTGNEWGGGTNSMLELLKRIDRSQFDIRCCFYHNYRRGKGDTIADVLEALGIPVMFIPQRKQPRWAKVCKELLRSLVFFNRSLRLKTTRWVDMLWRIKPNAKRIAEAISRQNIDLLYMNNQPGSNAEGYLAAEGLPITLVQHCRIEPVLNRELVGMVNQRADAIIAVSNGVREVLIAHGVVAEKCFTVFNAIDIWQPLPSRDAMRQQLLALDNRTFVFGSIGSLIPRKSNHHILQALEKFAASFPQADWRMVILGEGPEEAALKRQAAQAGIADRVIFTGFRPNALEYLAALDVFILASKSEGLPRVVLEAMLLNTAVIGSKVTGTAELISPDKTGLLFDYGDTDTLFEQMKTLYLDAEKRTTLLQQANANVKAHYAIEHYVAGVESILKNASHGNSSHV</sequence>
<dbReference type="InterPro" id="IPR050194">
    <property type="entry name" value="Glycosyltransferase_grp1"/>
</dbReference>
<gene>
    <name evidence="3" type="ordered locus">EbC_00820</name>
</gene>
<dbReference type="CAZy" id="GT4">
    <property type="family name" value="Glycosyltransferase Family 4"/>
</dbReference>
<dbReference type="KEGG" id="ebi:EbC_00820"/>
<dbReference type="EMBL" id="FP236843">
    <property type="protein sequence ID" value="CAX57613.1"/>
    <property type="molecule type" value="Genomic_DNA"/>
</dbReference>
<feature type="domain" description="Glycosyltransferase subfamily 4-like N-terminal" evidence="2">
    <location>
        <begin position="55"/>
        <end position="205"/>
    </location>
</feature>
<accession>D8MKF7</accession>
<name>D8MKF7_ERWBE</name>
<dbReference type="RefSeq" id="WP_013200120.1">
    <property type="nucleotide sequence ID" value="NC_014306.1"/>
</dbReference>
<dbReference type="GO" id="GO:0016757">
    <property type="term" value="F:glycosyltransferase activity"/>
    <property type="evidence" value="ECO:0007669"/>
    <property type="project" value="InterPro"/>
</dbReference>
<dbReference type="Proteomes" id="UP000008793">
    <property type="component" value="Chromosome"/>
</dbReference>
<dbReference type="PANTHER" id="PTHR45947:SF3">
    <property type="entry name" value="SULFOQUINOVOSYL TRANSFERASE SQD2"/>
    <property type="match status" value="1"/>
</dbReference>
<dbReference type="SUPFAM" id="SSF53756">
    <property type="entry name" value="UDP-Glycosyltransferase/glycogen phosphorylase"/>
    <property type="match status" value="1"/>
</dbReference>
<dbReference type="CDD" id="cd03811">
    <property type="entry name" value="GT4_GT28_WabH-like"/>
    <property type="match status" value="1"/>
</dbReference>
<dbReference type="eggNOG" id="COG0438">
    <property type="taxonomic scope" value="Bacteria"/>
</dbReference>
<dbReference type="PANTHER" id="PTHR45947">
    <property type="entry name" value="SULFOQUINOVOSYL TRANSFERASE SQD2"/>
    <property type="match status" value="1"/>
</dbReference>
<dbReference type="Gene3D" id="3.40.50.2000">
    <property type="entry name" value="Glycogen Phosphorylase B"/>
    <property type="match status" value="2"/>
</dbReference>
<evidence type="ECO:0000259" key="2">
    <source>
        <dbReference type="Pfam" id="PF13439"/>
    </source>
</evidence>
<proteinExistence type="predicted"/>
<dbReference type="InterPro" id="IPR028098">
    <property type="entry name" value="Glyco_trans_4-like_N"/>
</dbReference>